<feature type="transmembrane region" description="Helical" evidence="6">
    <location>
        <begin position="333"/>
        <end position="354"/>
    </location>
</feature>
<feature type="transmembrane region" description="Helical" evidence="6">
    <location>
        <begin position="104"/>
        <end position="125"/>
    </location>
</feature>
<feature type="transmembrane region" description="Helical" evidence="6">
    <location>
        <begin position="165"/>
        <end position="184"/>
    </location>
</feature>
<feature type="transmembrane region" description="Helical" evidence="6">
    <location>
        <begin position="300"/>
        <end position="321"/>
    </location>
</feature>
<dbReference type="PROSITE" id="PS50850">
    <property type="entry name" value="MFS"/>
    <property type="match status" value="1"/>
</dbReference>
<evidence type="ECO:0000256" key="2">
    <source>
        <dbReference type="ARBA" id="ARBA00022475"/>
    </source>
</evidence>
<keyword evidence="3 6" id="KW-0812">Transmembrane</keyword>
<evidence type="ECO:0000256" key="6">
    <source>
        <dbReference type="SAM" id="Phobius"/>
    </source>
</evidence>
<dbReference type="RefSeq" id="WP_303903067.1">
    <property type="nucleotide sequence ID" value="NZ_DYXC01000048.1"/>
</dbReference>
<evidence type="ECO:0000256" key="3">
    <source>
        <dbReference type="ARBA" id="ARBA00022692"/>
    </source>
</evidence>
<dbReference type="GO" id="GO:0005886">
    <property type="term" value="C:plasma membrane"/>
    <property type="evidence" value="ECO:0007669"/>
    <property type="project" value="UniProtKB-SubCell"/>
</dbReference>
<dbReference type="EMBL" id="DYXC01000048">
    <property type="protein sequence ID" value="HJF13897.1"/>
    <property type="molecule type" value="Genomic_DNA"/>
</dbReference>
<dbReference type="PANTHER" id="PTHR43124:SF3">
    <property type="entry name" value="CHLORAMPHENICOL EFFLUX PUMP RV0191"/>
    <property type="match status" value="1"/>
</dbReference>
<sequence length="389" mass="40190">MVSHTSHTALTRPPAAVSLAAFTSSVDRFGVSPLLVILALDFHVPLSVAVAVASVYFFTYGLSQPLWGMLSDKFGRLTIMRVALTGALICGLSSAFAPNLVLLTIARALTGGFFGAIVPAAITYVGDTTALRHRQSALSDLMAAIAVGTALATAAAGFLGQVFTWRVVFALSATLALASLIPLFRLNEPDREHRTGVLAALKLFFSDKWAVFVVCLAFVEGALVLGILTLLAPALEYQGIETSFAGLSVAAYGVATLVFSRLVRPLTARLSGPQVVLLGGCCLVAGLGVVAVHLAVLTVVIAALLLGGTWAFMHTGLQSWATQVVPDARGMTVAFFAGALFAGSAVSTAVAGTLAEAGRWTLIFGAGSGLAVVLTLVAVAGLARYQVTR</sequence>
<feature type="transmembrane region" description="Helical" evidence="6">
    <location>
        <begin position="34"/>
        <end position="58"/>
    </location>
</feature>
<feature type="domain" description="Major facilitator superfamily (MFS) profile" evidence="7">
    <location>
        <begin position="13"/>
        <end position="389"/>
    </location>
</feature>
<dbReference type="Pfam" id="PF07690">
    <property type="entry name" value="MFS_1"/>
    <property type="match status" value="1"/>
</dbReference>
<name>A0A921K6X0_9MICC</name>
<dbReference type="InterPro" id="IPR020846">
    <property type="entry name" value="MFS_dom"/>
</dbReference>
<keyword evidence="5 6" id="KW-0472">Membrane</keyword>
<dbReference type="GO" id="GO:0022857">
    <property type="term" value="F:transmembrane transporter activity"/>
    <property type="evidence" value="ECO:0007669"/>
    <property type="project" value="InterPro"/>
</dbReference>
<protein>
    <submittedName>
        <fullName evidence="8">MFS transporter</fullName>
    </submittedName>
</protein>
<evidence type="ECO:0000313" key="9">
    <source>
        <dbReference type="Proteomes" id="UP000703315"/>
    </source>
</evidence>
<feature type="transmembrane region" description="Helical" evidence="6">
    <location>
        <begin position="275"/>
        <end position="294"/>
    </location>
</feature>
<accession>A0A921K6X0</accession>
<comment type="caution">
    <text evidence="8">The sequence shown here is derived from an EMBL/GenBank/DDBJ whole genome shotgun (WGS) entry which is preliminary data.</text>
</comment>
<feature type="transmembrane region" description="Helical" evidence="6">
    <location>
        <begin position="79"/>
        <end position="98"/>
    </location>
</feature>
<dbReference type="PANTHER" id="PTHR43124">
    <property type="entry name" value="PURINE EFFLUX PUMP PBUE"/>
    <property type="match status" value="1"/>
</dbReference>
<dbReference type="InterPro" id="IPR050189">
    <property type="entry name" value="MFS_Efflux_Transporters"/>
</dbReference>
<feature type="transmembrane region" description="Helical" evidence="6">
    <location>
        <begin position="137"/>
        <end position="159"/>
    </location>
</feature>
<feature type="transmembrane region" description="Helical" evidence="6">
    <location>
        <begin position="360"/>
        <end position="383"/>
    </location>
</feature>
<feature type="transmembrane region" description="Helical" evidence="6">
    <location>
        <begin position="244"/>
        <end position="263"/>
    </location>
</feature>
<reference evidence="8" key="1">
    <citation type="journal article" date="2021" name="PeerJ">
        <title>Extensive microbial diversity within the chicken gut microbiome revealed by metagenomics and culture.</title>
        <authorList>
            <person name="Gilroy R."/>
            <person name="Ravi A."/>
            <person name="Getino M."/>
            <person name="Pursley I."/>
            <person name="Horton D.L."/>
            <person name="Alikhan N.F."/>
            <person name="Baker D."/>
            <person name="Gharbi K."/>
            <person name="Hall N."/>
            <person name="Watson M."/>
            <person name="Adriaenssens E.M."/>
            <person name="Foster-Nyarko E."/>
            <person name="Jarju S."/>
            <person name="Secka A."/>
            <person name="Antonio M."/>
            <person name="Oren A."/>
            <person name="Chaudhuri R.R."/>
            <person name="La Ragione R."/>
            <person name="Hildebrand F."/>
            <person name="Pallen M.J."/>
        </authorList>
    </citation>
    <scope>NUCLEOTIDE SEQUENCE</scope>
    <source>
        <strain evidence="8">ChiHjej13B12-14962</strain>
    </source>
</reference>
<dbReference type="InterPro" id="IPR011701">
    <property type="entry name" value="MFS"/>
</dbReference>
<dbReference type="AlphaFoldDB" id="A0A921K6X0"/>
<evidence type="ECO:0000256" key="5">
    <source>
        <dbReference type="ARBA" id="ARBA00023136"/>
    </source>
</evidence>
<gene>
    <name evidence="8" type="ORF">K8V32_03710</name>
</gene>
<evidence type="ECO:0000313" key="8">
    <source>
        <dbReference type="EMBL" id="HJF13897.1"/>
    </source>
</evidence>
<proteinExistence type="predicted"/>
<keyword evidence="2" id="KW-1003">Cell membrane</keyword>
<keyword evidence="4 6" id="KW-1133">Transmembrane helix</keyword>
<evidence type="ECO:0000259" key="7">
    <source>
        <dbReference type="PROSITE" id="PS50850"/>
    </source>
</evidence>
<dbReference type="Proteomes" id="UP000703315">
    <property type="component" value="Unassembled WGS sequence"/>
</dbReference>
<organism evidence="8 9">
    <name type="scientific">Enteractinococcus helveticum</name>
    <dbReference type="NCBI Taxonomy" id="1837282"/>
    <lineage>
        <taxon>Bacteria</taxon>
        <taxon>Bacillati</taxon>
        <taxon>Actinomycetota</taxon>
        <taxon>Actinomycetes</taxon>
        <taxon>Micrococcales</taxon>
        <taxon>Micrococcaceae</taxon>
    </lineage>
</organism>
<dbReference type="InterPro" id="IPR036259">
    <property type="entry name" value="MFS_trans_sf"/>
</dbReference>
<dbReference type="SUPFAM" id="SSF103473">
    <property type="entry name" value="MFS general substrate transporter"/>
    <property type="match status" value="1"/>
</dbReference>
<evidence type="ECO:0000256" key="4">
    <source>
        <dbReference type="ARBA" id="ARBA00022989"/>
    </source>
</evidence>
<reference evidence="8" key="2">
    <citation type="submission" date="2021-09" db="EMBL/GenBank/DDBJ databases">
        <authorList>
            <person name="Gilroy R."/>
        </authorList>
    </citation>
    <scope>NUCLEOTIDE SEQUENCE</scope>
    <source>
        <strain evidence="8">ChiHjej13B12-14962</strain>
    </source>
</reference>
<dbReference type="Gene3D" id="1.20.1250.20">
    <property type="entry name" value="MFS general substrate transporter like domains"/>
    <property type="match status" value="1"/>
</dbReference>
<evidence type="ECO:0000256" key="1">
    <source>
        <dbReference type="ARBA" id="ARBA00004651"/>
    </source>
</evidence>
<comment type="subcellular location">
    <subcellularLocation>
        <location evidence="1">Cell membrane</location>
        <topology evidence="1">Multi-pass membrane protein</topology>
    </subcellularLocation>
</comment>
<feature type="transmembrane region" description="Helical" evidence="6">
    <location>
        <begin position="209"/>
        <end position="232"/>
    </location>
</feature>